<dbReference type="SUPFAM" id="SSF48452">
    <property type="entry name" value="TPR-like"/>
    <property type="match status" value="1"/>
</dbReference>
<evidence type="ECO:0000256" key="2">
    <source>
        <dbReference type="ARBA" id="ARBA00023284"/>
    </source>
</evidence>
<accession>A0ABT8IUR0</accession>
<dbReference type="PANTHER" id="PTHR45663">
    <property type="entry name" value="GEO12009P1"/>
    <property type="match status" value="1"/>
</dbReference>
<dbReference type="RefSeq" id="WP_301216503.1">
    <property type="nucleotide sequence ID" value="NZ_JAROCB010000001.1"/>
</dbReference>
<feature type="compositionally biased region" description="Low complexity" evidence="3">
    <location>
        <begin position="164"/>
        <end position="176"/>
    </location>
</feature>
<dbReference type="SUPFAM" id="SSF52833">
    <property type="entry name" value="Thioredoxin-like"/>
    <property type="match status" value="1"/>
</dbReference>
<name>A0ABT8IUR0_9MICO</name>
<evidence type="ECO:0000313" key="6">
    <source>
        <dbReference type="Proteomes" id="UP001174210"/>
    </source>
</evidence>
<evidence type="ECO:0000256" key="3">
    <source>
        <dbReference type="SAM" id="MobiDB-lite"/>
    </source>
</evidence>
<dbReference type="InterPro" id="IPR036249">
    <property type="entry name" value="Thioredoxin-like_sf"/>
</dbReference>
<dbReference type="InterPro" id="IPR013766">
    <property type="entry name" value="Thioredoxin_domain"/>
</dbReference>
<keyword evidence="6" id="KW-1185">Reference proteome</keyword>
<keyword evidence="2" id="KW-0676">Redox-active center</keyword>
<evidence type="ECO:0000313" key="5">
    <source>
        <dbReference type="EMBL" id="MDN4596443.1"/>
    </source>
</evidence>
<evidence type="ECO:0000259" key="4">
    <source>
        <dbReference type="PROSITE" id="PS51352"/>
    </source>
</evidence>
<protein>
    <submittedName>
        <fullName evidence="5">Tetratricopeptide repeat protein</fullName>
    </submittedName>
</protein>
<feature type="domain" description="Thioredoxin" evidence="4">
    <location>
        <begin position="30"/>
        <end position="150"/>
    </location>
</feature>
<comment type="similarity">
    <text evidence="1">Belongs to the thioredoxin family.</text>
</comment>
<dbReference type="PANTHER" id="PTHR45663:SF11">
    <property type="entry name" value="GEO12009P1"/>
    <property type="match status" value="1"/>
</dbReference>
<dbReference type="PROSITE" id="PS51352">
    <property type="entry name" value="THIOREDOXIN_2"/>
    <property type="match status" value="1"/>
</dbReference>
<comment type="caution">
    <text evidence="5">The sequence shown here is derived from an EMBL/GenBank/DDBJ whole genome shotgun (WGS) entry which is preliminary data.</text>
</comment>
<evidence type="ECO:0000256" key="1">
    <source>
        <dbReference type="ARBA" id="ARBA00008987"/>
    </source>
</evidence>
<reference evidence="5" key="1">
    <citation type="submission" date="2023-03" db="EMBL/GenBank/DDBJ databases">
        <title>MT1 and MT2 Draft Genomes of Novel Species.</title>
        <authorList>
            <person name="Venkateswaran K."/>
        </authorList>
    </citation>
    <scope>NUCLEOTIDE SEQUENCE</scope>
    <source>
        <strain evidence="5">F6_8S_P_1A</strain>
    </source>
</reference>
<dbReference type="EMBL" id="JAROCB010000001">
    <property type="protein sequence ID" value="MDN4596443.1"/>
    <property type="molecule type" value="Genomic_DNA"/>
</dbReference>
<dbReference type="CDD" id="cd02956">
    <property type="entry name" value="ybbN"/>
    <property type="match status" value="1"/>
</dbReference>
<sequence>MSNVPPPTNLRGAVDLSSLVNRPAEGTPAAAAQPGSAALTLPSLYFEGTDANFNDFIDLSMRVPVLVDLGTERSEQWKQFSPVLERLVGGFGGRLVLVRIDVDANPQLTQAFQATAVPTVAALVAGRPVQLFSGAVPEEQVKDVLEQLLQLAAQNGVTDTVAVEGPAGEPDTAAEPAPEPPLPPLHAEAYEAIDRGDYESAIRAYRTAIAQDPRDAMAVAGLAQVSLLARLSGHSADKLRTAAAEAPKDAAAQLGVADLDISGGHVEDAFDRLLSVFPSLDATGKEEVRSRLLDYFEIVGVDDPRVAKARARLASLLY</sequence>
<dbReference type="Pfam" id="PF00085">
    <property type="entry name" value="Thioredoxin"/>
    <property type="match status" value="1"/>
</dbReference>
<dbReference type="Gene3D" id="3.40.30.10">
    <property type="entry name" value="Glutaredoxin"/>
    <property type="match status" value="1"/>
</dbReference>
<dbReference type="InterPro" id="IPR011990">
    <property type="entry name" value="TPR-like_helical_dom_sf"/>
</dbReference>
<dbReference type="Pfam" id="PF14561">
    <property type="entry name" value="TPR_20"/>
    <property type="match status" value="1"/>
</dbReference>
<feature type="region of interest" description="Disordered" evidence="3">
    <location>
        <begin position="162"/>
        <end position="184"/>
    </location>
</feature>
<organism evidence="5 6">
    <name type="scientific">Leifsonia virtsii</name>
    <dbReference type="NCBI Taxonomy" id="3035915"/>
    <lineage>
        <taxon>Bacteria</taxon>
        <taxon>Bacillati</taxon>
        <taxon>Actinomycetota</taxon>
        <taxon>Actinomycetes</taxon>
        <taxon>Micrococcales</taxon>
        <taxon>Microbacteriaceae</taxon>
        <taxon>Leifsonia</taxon>
    </lineage>
</organism>
<dbReference type="Gene3D" id="1.25.40.10">
    <property type="entry name" value="Tetratricopeptide repeat domain"/>
    <property type="match status" value="1"/>
</dbReference>
<dbReference type="Proteomes" id="UP001174210">
    <property type="component" value="Unassembled WGS sequence"/>
</dbReference>
<proteinExistence type="inferred from homology"/>
<gene>
    <name evidence="5" type="ORF">P5G59_04770</name>
</gene>